<evidence type="ECO:0000313" key="1">
    <source>
        <dbReference type="EMBL" id="MFB9062584.1"/>
    </source>
</evidence>
<evidence type="ECO:0000313" key="2">
    <source>
        <dbReference type="Proteomes" id="UP001589589"/>
    </source>
</evidence>
<organism evidence="1 2">
    <name type="scientific">Flavobacterium branchiarum</name>
    <dbReference type="NCBI Taxonomy" id="1114870"/>
    <lineage>
        <taxon>Bacteria</taxon>
        <taxon>Pseudomonadati</taxon>
        <taxon>Bacteroidota</taxon>
        <taxon>Flavobacteriia</taxon>
        <taxon>Flavobacteriales</taxon>
        <taxon>Flavobacteriaceae</taxon>
        <taxon>Flavobacterium</taxon>
    </lineage>
</organism>
<comment type="caution">
    <text evidence="1">The sequence shown here is derived from an EMBL/GenBank/DDBJ whole genome shotgun (WGS) entry which is preliminary data.</text>
</comment>
<proteinExistence type="predicted"/>
<protein>
    <submittedName>
        <fullName evidence="1">Uncharacterized protein</fullName>
    </submittedName>
</protein>
<keyword evidence="2" id="KW-1185">Reference proteome</keyword>
<dbReference type="EMBL" id="JBHMEX010000004">
    <property type="protein sequence ID" value="MFB9062584.1"/>
    <property type="molecule type" value="Genomic_DNA"/>
</dbReference>
<reference evidence="1 2" key="1">
    <citation type="submission" date="2024-09" db="EMBL/GenBank/DDBJ databases">
        <authorList>
            <person name="Sun Q."/>
            <person name="Mori K."/>
        </authorList>
    </citation>
    <scope>NUCLEOTIDE SEQUENCE [LARGE SCALE GENOMIC DNA]</scope>
    <source>
        <strain evidence="1 2">CECT 7908</strain>
    </source>
</reference>
<gene>
    <name evidence="1" type="ORF">ACFFUQ_01030</name>
</gene>
<name>A0ABV5FGB1_9FLAO</name>
<sequence length="120" mass="14276">MIPIFDKEVLVTIEKIIGIPFIAELYFEGSVCFANNDEVRAEFRQTFNVFDVIDYVNVIFYESQRNRSSFLLDEAAIEIPYPSNSSFFWEQVTTGKKLRESALLKQYEIKSYFEIKWYRK</sequence>
<dbReference type="Proteomes" id="UP001589589">
    <property type="component" value="Unassembled WGS sequence"/>
</dbReference>
<dbReference type="RefSeq" id="WP_290263275.1">
    <property type="nucleotide sequence ID" value="NZ_JAUFQQ010000003.1"/>
</dbReference>
<accession>A0ABV5FGB1</accession>